<reference evidence="1 2" key="1">
    <citation type="journal article" date="2011" name="J. Bacteriol.">
        <title>Genome sequence of the mercury-methylating and pleomorphic Desulfovibrio africanus Strain Walvis Bay.</title>
        <authorList>
            <person name="Brown S.D."/>
            <person name="Wall J.D."/>
            <person name="Kucken A.M."/>
            <person name="Gilmour C.C."/>
            <person name="Podar M."/>
            <person name="Brandt C.C."/>
            <person name="Teshima H."/>
            <person name="Detter J.C."/>
            <person name="Han C.S."/>
            <person name="Land M.L."/>
            <person name="Lucas S."/>
            <person name="Han J."/>
            <person name="Pennacchio L."/>
            <person name="Nolan M."/>
            <person name="Pitluck S."/>
            <person name="Woyke T."/>
            <person name="Goodwin L."/>
            <person name="Palumbo A.V."/>
            <person name="Elias D.A."/>
        </authorList>
    </citation>
    <scope>NUCLEOTIDE SEQUENCE [LARGE SCALE GENOMIC DNA]</scope>
    <source>
        <strain evidence="1 2">Walvis Bay</strain>
    </source>
</reference>
<name>F3Z2H5_DESAF</name>
<evidence type="ECO:0000313" key="1">
    <source>
        <dbReference type="EMBL" id="EGJ51308.1"/>
    </source>
</evidence>
<gene>
    <name evidence="1" type="ORF">Desaf_3007</name>
</gene>
<keyword evidence="2" id="KW-1185">Reference proteome</keyword>
<proteinExistence type="predicted"/>
<dbReference type="EMBL" id="CP003221">
    <property type="protein sequence ID" value="EGJ51308.1"/>
    <property type="molecule type" value="Genomic_DNA"/>
</dbReference>
<organism evidence="1 2">
    <name type="scientific">Desulfocurvibacter africanus subsp. africanus str. Walvis Bay</name>
    <dbReference type="NCBI Taxonomy" id="690850"/>
    <lineage>
        <taxon>Bacteria</taxon>
        <taxon>Pseudomonadati</taxon>
        <taxon>Thermodesulfobacteriota</taxon>
        <taxon>Desulfovibrionia</taxon>
        <taxon>Desulfovibrionales</taxon>
        <taxon>Desulfovibrionaceae</taxon>
        <taxon>Desulfocurvibacter</taxon>
    </lineage>
</organism>
<dbReference type="HOGENOM" id="CLU_2733405_0_0_7"/>
<accession>F3Z2H5</accession>
<dbReference type="KEGG" id="daf:Desaf_3007"/>
<evidence type="ECO:0000313" key="2">
    <source>
        <dbReference type="Proteomes" id="UP000007844"/>
    </source>
</evidence>
<dbReference type="AlphaFoldDB" id="F3Z2H5"/>
<dbReference type="Proteomes" id="UP000007844">
    <property type="component" value="Chromosome"/>
</dbReference>
<protein>
    <submittedName>
        <fullName evidence="1">Uncharacterized protein</fullName>
    </submittedName>
</protein>
<sequence>MRADELKELRQLKSHQQNPSGILRGLVIANFSQVEPSFVRGSKGENGHLKKLLAERNLKDEALKEIAARKW</sequence>